<evidence type="ECO:0000313" key="3">
    <source>
        <dbReference type="Proteomes" id="UP000253472"/>
    </source>
</evidence>
<sequence length="368" mass="37206">MHLSGPLVELLSDSSSEEDSTSPAGDTETSVLSTELAWHGYNTSYVPPPGATTQTTLLLTESVISQSLGGPGTIGIMDNNAPTEQNPPSDQIETALESLQPEQSPPELETPSTTEIPPGEQTTSVSQNLPTTEKVNVSQDYPTTIAPPIEQFTPPGSPESPDNQSSPEGQGSALPEGSQGEQTTSVSPTTQVTLSSDSPVVPDDSSPQGSAIPDDSSPQGTTVPDGSNPEGTAVSVNSPDGSPSSQGTAAEQVPPISQESPHPASAVPGSPAITDGGGGGAPGVPESVDGSTPVYETEPTTGESELEAPISGSVPTLITQGNGDTTLVSQSLPQVTTPTISVTYEGAASGACHSIWLVSFCCLILLLA</sequence>
<comment type="caution">
    <text evidence="2">The sequence shown here is derived from an EMBL/GenBank/DDBJ whole genome shotgun (WGS) entry which is preliminary data.</text>
</comment>
<dbReference type="EMBL" id="QLNQ01000017">
    <property type="protein sequence ID" value="RCK66198.1"/>
    <property type="molecule type" value="Genomic_DNA"/>
</dbReference>
<feature type="compositionally biased region" description="Low complexity" evidence="1">
    <location>
        <begin position="182"/>
        <end position="207"/>
    </location>
</feature>
<accession>A0A367YK30</accession>
<feature type="compositionally biased region" description="Polar residues" evidence="1">
    <location>
        <begin position="110"/>
        <end position="142"/>
    </location>
</feature>
<dbReference type="Proteomes" id="UP000253472">
    <property type="component" value="Unassembled WGS sequence"/>
</dbReference>
<evidence type="ECO:0000313" key="2">
    <source>
        <dbReference type="EMBL" id="RCK66198.1"/>
    </source>
</evidence>
<feature type="compositionally biased region" description="Polar residues" evidence="1">
    <location>
        <begin position="160"/>
        <end position="169"/>
    </location>
</feature>
<proteinExistence type="predicted"/>
<protein>
    <submittedName>
        <fullName evidence="2">Uncharacterized protein</fullName>
    </submittedName>
</protein>
<name>A0A367YK30_9ASCO</name>
<gene>
    <name evidence="2" type="ORF">Cantr_01963</name>
</gene>
<feature type="compositionally biased region" description="Polar residues" evidence="1">
    <location>
        <begin position="216"/>
        <end position="225"/>
    </location>
</feature>
<feature type="region of interest" description="Disordered" evidence="1">
    <location>
        <begin position="70"/>
        <end position="308"/>
    </location>
</feature>
<dbReference type="AlphaFoldDB" id="A0A367YK30"/>
<feature type="region of interest" description="Disordered" evidence="1">
    <location>
        <begin position="1"/>
        <end position="28"/>
    </location>
</feature>
<feature type="compositionally biased region" description="Polar residues" evidence="1">
    <location>
        <begin position="234"/>
        <end position="260"/>
    </location>
</feature>
<evidence type="ECO:0000256" key="1">
    <source>
        <dbReference type="SAM" id="MobiDB-lite"/>
    </source>
</evidence>
<keyword evidence="3" id="KW-1185">Reference proteome</keyword>
<organism evidence="2 3">
    <name type="scientific">Candida viswanathii</name>
    <dbReference type="NCBI Taxonomy" id="5486"/>
    <lineage>
        <taxon>Eukaryota</taxon>
        <taxon>Fungi</taxon>
        <taxon>Dikarya</taxon>
        <taxon>Ascomycota</taxon>
        <taxon>Saccharomycotina</taxon>
        <taxon>Pichiomycetes</taxon>
        <taxon>Debaryomycetaceae</taxon>
        <taxon>Candida/Lodderomyces clade</taxon>
        <taxon>Candida</taxon>
    </lineage>
</organism>
<feature type="compositionally biased region" description="Polar residues" evidence="1">
    <location>
        <begin position="80"/>
        <end position="92"/>
    </location>
</feature>
<reference evidence="2 3" key="1">
    <citation type="submission" date="2018-06" db="EMBL/GenBank/DDBJ databases">
        <title>Whole genome sequencing of Candida tropicalis (genome annotated by CSBL at Korea University).</title>
        <authorList>
            <person name="Ahn J."/>
        </authorList>
    </citation>
    <scope>NUCLEOTIDE SEQUENCE [LARGE SCALE GENOMIC DNA]</scope>
    <source>
        <strain evidence="2 3">ATCC 20962</strain>
    </source>
</reference>